<keyword evidence="1" id="KW-0472">Membrane</keyword>
<feature type="transmembrane region" description="Helical" evidence="1">
    <location>
        <begin position="362"/>
        <end position="381"/>
    </location>
</feature>
<dbReference type="AlphaFoldDB" id="A0A652KTZ0"/>
<evidence type="ECO:0000313" key="3">
    <source>
        <dbReference type="EMBL" id="TXS26914.1"/>
    </source>
</evidence>
<feature type="transmembrane region" description="Helical" evidence="1">
    <location>
        <begin position="169"/>
        <end position="189"/>
    </location>
</feature>
<protein>
    <submittedName>
        <fullName evidence="3">PH domain-containing protein</fullName>
    </submittedName>
</protein>
<evidence type="ECO:0000256" key="1">
    <source>
        <dbReference type="SAM" id="Phobius"/>
    </source>
</evidence>
<dbReference type="InterPro" id="IPR019692">
    <property type="entry name" value="CFP-6_PH"/>
</dbReference>
<keyword evidence="1" id="KW-0812">Transmembrane</keyword>
<feature type="transmembrane region" description="Helical" evidence="1">
    <location>
        <begin position="327"/>
        <end position="350"/>
    </location>
</feature>
<feature type="domain" description="Low molecular weight protein antigen 6 PH" evidence="2">
    <location>
        <begin position="65"/>
        <end position="145"/>
    </location>
</feature>
<dbReference type="Pfam" id="PF10756">
    <property type="entry name" value="bPH_6"/>
    <property type="match status" value="1"/>
</dbReference>
<feature type="transmembrane region" description="Helical" evidence="1">
    <location>
        <begin position="44"/>
        <end position="63"/>
    </location>
</feature>
<keyword evidence="1" id="KW-1133">Transmembrane helix</keyword>
<evidence type="ECO:0000259" key="2">
    <source>
        <dbReference type="Pfam" id="PF10756"/>
    </source>
</evidence>
<feature type="transmembrane region" description="Helical" evidence="1">
    <location>
        <begin position="21"/>
        <end position="38"/>
    </location>
</feature>
<dbReference type="RefSeq" id="WP_147983613.1">
    <property type="nucleotide sequence ID" value="NZ_RDBM01000035.1"/>
</dbReference>
<organism evidence="3">
    <name type="scientific">Streptomyces sp. gb1(2016)</name>
    <dbReference type="NCBI Taxonomy" id="1828321"/>
    <lineage>
        <taxon>Bacteria</taxon>
        <taxon>Bacillati</taxon>
        <taxon>Actinomycetota</taxon>
        <taxon>Actinomycetes</taxon>
        <taxon>Kitasatosporales</taxon>
        <taxon>Streptomycetaceae</taxon>
        <taxon>Streptomyces</taxon>
    </lineage>
</organism>
<dbReference type="EMBL" id="RDBM01000035">
    <property type="protein sequence ID" value="TXS26914.1"/>
    <property type="molecule type" value="Genomic_DNA"/>
</dbReference>
<comment type="caution">
    <text evidence="3">The sequence shown here is derived from an EMBL/GenBank/DDBJ whole genome shotgun (WGS) entry which is preliminary data.</text>
</comment>
<proteinExistence type="predicted"/>
<sequence length="522" mass="55659">MTDAREVSAHPLRKRAQWCSVALGAAGAGLAGVRAVYAGGLLDVWVAVGLLFALLGIVCLYAATTRVSADAHGLHTRTLLRRRHIPWSGIADLRTYIQYGRNQQVHRVSVLLRDGRTRRLPLPLSASSGDRPAFDAELDALRAMHRRYGAPESGHVPVISNRAAGRGTAVPALLCVLLLAGAGLAAWLVPVVGAEKEAWTSAVPCATGTPPAERAECLSTQHAVIARAEVSRGKQSSWLYFADGRPLERLGVSREGARGFHAGDEVELTVWRHRVRVVTAEHHVWREHFTGAGEAAVIAALCALGAGYPGARLLLHRRGRRLPDDEVLPSALPFAGALAGTAVWLLPFCYVHPMGPAGSPTALVWAAAGAPATLGMFAWAWRATRIRTPGTPAAGTGVPARERREKEDVFLAARFLEHTDYNPNGFGTHIVLGDGPPAVTPHPGPGRFAARRIPVERLSVTGVRRVRGSDGDTVARSWHIAELDDAGEPVRLAAAPADLTRILQELEAGRRTAPAVEPGPSV</sequence>
<accession>A0A652KTZ0</accession>
<reference evidence="3" key="1">
    <citation type="submission" date="2018-10" db="EMBL/GenBank/DDBJ databases">
        <authorList>
            <person name="Hariharan J."/>
            <person name="Choudoir M.J."/>
            <person name="Diebold P."/>
            <person name="Panke-Buisse K."/>
            <person name="Campbell A.N."/>
            <person name="Buckley D.H."/>
        </authorList>
    </citation>
    <scope>NUCLEOTIDE SEQUENCE</scope>
    <source>
        <strain evidence="3">Gb1</strain>
    </source>
</reference>
<gene>
    <name evidence="3" type="ORF">EAO74_12530</name>
</gene>
<feature type="transmembrane region" description="Helical" evidence="1">
    <location>
        <begin position="295"/>
        <end position="315"/>
    </location>
</feature>
<name>A0A652KTZ0_9ACTN</name>